<keyword evidence="2" id="KW-0378">Hydrolase</keyword>
<accession>A0A2W7R5I5</accession>
<dbReference type="GO" id="GO:0004519">
    <property type="term" value="F:endonuclease activity"/>
    <property type="evidence" value="ECO:0007669"/>
    <property type="project" value="UniProtKB-KW"/>
</dbReference>
<gene>
    <name evidence="2" type="ORF">LV85_03138</name>
</gene>
<keyword evidence="3" id="KW-1185">Reference proteome</keyword>
<dbReference type="PANTHER" id="PTHR34107:SF4">
    <property type="entry name" value="SLL1222 PROTEIN"/>
    <property type="match status" value="1"/>
</dbReference>
<dbReference type="Proteomes" id="UP000248882">
    <property type="component" value="Unassembled WGS sequence"/>
</dbReference>
<name>A0A2W7R5I5_9BACT</name>
<sequence length="216" mass="24806">MVQNRVLMFMKRYRIPQKENINLDAFEEPNDSFAGYTYADYLKWDFEEIVELIKGKIFAKAVAPNRRHQEVSGNIYLALGQFLKKHPCKVYSAPFDVRFSRDPAYSKIDSVVQPDISVIFDLSKLDDKGCFGAPDLVVEVLSPGNSRVEIQNKYELYQEYGVREYWVVHPTDCTVLIYTLVEGKFVPSRLFTSGDVITSTVLPGFAFDLEEVFSQD</sequence>
<evidence type="ECO:0000259" key="1">
    <source>
        <dbReference type="Pfam" id="PF05685"/>
    </source>
</evidence>
<dbReference type="AlphaFoldDB" id="A0A2W7R5I5"/>
<dbReference type="InterPro" id="IPR008538">
    <property type="entry name" value="Uma2"/>
</dbReference>
<dbReference type="SUPFAM" id="SSF52980">
    <property type="entry name" value="Restriction endonuclease-like"/>
    <property type="match status" value="1"/>
</dbReference>
<evidence type="ECO:0000313" key="3">
    <source>
        <dbReference type="Proteomes" id="UP000248882"/>
    </source>
</evidence>
<protein>
    <submittedName>
        <fullName evidence="2">Uma2 family endonuclease</fullName>
    </submittedName>
</protein>
<reference evidence="2 3" key="1">
    <citation type="submission" date="2018-06" db="EMBL/GenBank/DDBJ databases">
        <title>Genomic Encyclopedia of Archaeal and Bacterial Type Strains, Phase II (KMG-II): from individual species to whole genera.</title>
        <authorList>
            <person name="Goeker M."/>
        </authorList>
    </citation>
    <scope>NUCLEOTIDE SEQUENCE [LARGE SCALE GENOMIC DNA]</scope>
    <source>
        <strain evidence="2 3">DSM 19830</strain>
    </source>
</reference>
<dbReference type="InterPro" id="IPR011335">
    <property type="entry name" value="Restrct_endonuc-II-like"/>
</dbReference>
<keyword evidence="2" id="KW-0540">Nuclease</keyword>
<feature type="domain" description="Putative restriction endonuclease" evidence="1">
    <location>
        <begin position="39"/>
        <end position="209"/>
    </location>
</feature>
<dbReference type="Pfam" id="PF05685">
    <property type="entry name" value="Uma2"/>
    <property type="match status" value="1"/>
</dbReference>
<proteinExistence type="predicted"/>
<dbReference type="EMBL" id="QKZT01000015">
    <property type="protein sequence ID" value="PZX49349.1"/>
    <property type="molecule type" value="Genomic_DNA"/>
</dbReference>
<keyword evidence="2" id="KW-0255">Endonuclease</keyword>
<organism evidence="2 3">
    <name type="scientific">Algoriphagus chordae</name>
    <dbReference type="NCBI Taxonomy" id="237019"/>
    <lineage>
        <taxon>Bacteria</taxon>
        <taxon>Pseudomonadati</taxon>
        <taxon>Bacteroidota</taxon>
        <taxon>Cytophagia</taxon>
        <taxon>Cytophagales</taxon>
        <taxon>Cyclobacteriaceae</taxon>
        <taxon>Algoriphagus</taxon>
    </lineage>
</organism>
<dbReference type="CDD" id="cd06260">
    <property type="entry name" value="DUF820-like"/>
    <property type="match status" value="1"/>
</dbReference>
<dbReference type="InterPro" id="IPR012296">
    <property type="entry name" value="Nuclease_put_TT1808"/>
</dbReference>
<evidence type="ECO:0000313" key="2">
    <source>
        <dbReference type="EMBL" id="PZX49349.1"/>
    </source>
</evidence>
<dbReference type="Gene3D" id="3.90.1570.10">
    <property type="entry name" value="tt1808, chain A"/>
    <property type="match status" value="1"/>
</dbReference>
<dbReference type="PANTHER" id="PTHR34107">
    <property type="entry name" value="SLL0198 PROTEIN-RELATED"/>
    <property type="match status" value="1"/>
</dbReference>
<comment type="caution">
    <text evidence="2">The sequence shown here is derived from an EMBL/GenBank/DDBJ whole genome shotgun (WGS) entry which is preliminary data.</text>
</comment>